<name>A0A2A9FBH8_9PSEU</name>
<keyword evidence="1" id="KW-0472">Membrane</keyword>
<gene>
    <name evidence="2" type="ORF">ATK36_2905</name>
</gene>
<feature type="transmembrane region" description="Helical" evidence="1">
    <location>
        <begin position="52"/>
        <end position="73"/>
    </location>
</feature>
<dbReference type="Pfam" id="PF06197">
    <property type="entry name" value="DUF998"/>
    <property type="match status" value="1"/>
</dbReference>
<keyword evidence="1" id="KW-1133">Transmembrane helix</keyword>
<keyword evidence="3" id="KW-1185">Reference proteome</keyword>
<feature type="transmembrane region" description="Helical" evidence="1">
    <location>
        <begin position="116"/>
        <end position="138"/>
    </location>
</feature>
<organism evidence="2 3">
    <name type="scientific">Amycolatopsis sulphurea</name>
    <dbReference type="NCBI Taxonomy" id="76022"/>
    <lineage>
        <taxon>Bacteria</taxon>
        <taxon>Bacillati</taxon>
        <taxon>Actinomycetota</taxon>
        <taxon>Actinomycetes</taxon>
        <taxon>Pseudonocardiales</taxon>
        <taxon>Pseudonocardiaceae</taxon>
        <taxon>Amycolatopsis</taxon>
    </lineage>
</organism>
<comment type="caution">
    <text evidence="2">The sequence shown here is derived from an EMBL/GenBank/DDBJ whole genome shotgun (WGS) entry which is preliminary data.</text>
</comment>
<dbReference type="EMBL" id="PDJK01000002">
    <property type="protein sequence ID" value="PFG47850.1"/>
    <property type="molecule type" value="Genomic_DNA"/>
</dbReference>
<reference evidence="2 3" key="1">
    <citation type="submission" date="2017-10" db="EMBL/GenBank/DDBJ databases">
        <title>Sequencing the genomes of 1000 actinobacteria strains.</title>
        <authorList>
            <person name="Klenk H.-P."/>
        </authorList>
    </citation>
    <scope>NUCLEOTIDE SEQUENCE [LARGE SCALE GENOMIC DNA]</scope>
    <source>
        <strain evidence="2 3">DSM 46092</strain>
    </source>
</reference>
<dbReference type="AlphaFoldDB" id="A0A2A9FBH8"/>
<dbReference type="InterPro" id="IPR009339">
    <property type="entry name" value="DUF998"/>
</dbReference>
<feature type="transmembrane region" description="Helical" evidence="1">
    <location>
        <begin position="188"/>
        <end position="210"/>
    </location>
</feature>
<evidence type="ECO:0000256" key="1">
    <source>
        <dbReference type="SAM" id="Phobius"/>
    </source>
</evidence>
<evidence type="ECO:0000313" key="3">
    <source>
        <dbReference type="Proteomes" id="UP000243542"/>
    </source>
</evidence>
<feature type="transmembrane region" description="Helical" evidence="1">
    <location>
        <begin position="12"/>
        <end position="32"/>
    </location>
</feature>
<proteinExistence type="predicted"/>
<accession>A0A2A9FBH8</accession>
<protein>
    <submittedName>
        <fullName evidence="2">Uncharacterized protein DUF998</fullName>
    </submittedName>
</protein>
<feature type="transmembrane region" description="Helical" evidence="1">
    <location>
        <begin position="85"/>
        <end position="104"/>
    </location>
</feature>
<dbReference type="RefSeq" id="WP_098511852.1">
    <property type="nucleotide sequence ID" value="NZ_JBIAKZ010000025.1"/>
</dbReference>
<dbReference type="Proteomes" id="UP000243542">
    <property type="component" value="Unassembled WGS sequence"/>
</dbReference>
<feature type="transmembrane region" description="Helical" evidence="1">
    <location>
        <begin position="150"/>
        <end position="168"/>
    </location>
</feature>
<sequence>MGNLLGVRAWRLAAFTAITWALFTITVLHLVSSRDPLYDTLSSYTITDHGEGMLGASVLSLSVGSVAVFGALASAGVPMTRSTRLLLALWALGLAAAALFPASYPESPRPVSGEIHLYSCLIAFASLPGAAIGMLDPLRGTAERALVVRWLRFGLGSVVLFGVSYLFVRLDEAGVAPFHVLTEVLPVGLTQRLTLLADVVLLLVLIRIAVRTESTRAELALSPALRP</sequence>
<keyword evidence="1" id="KW-0812">Transmembrane</keyword>
<evidence type="ECO:0000313" key="2">
    <source>
        <dbReference type="EMBL" id="PFG47850.1"/>
    </source>
</evidence>